<evidence type="ECO:0008006" key="4">
    <source>
        <dbReference type="Google" id="ProtNLM"/>
    </source>
</evidence>
<dbReference type="PANTHER" id="PTHR34883">
    <property type="entry name" value="SERINE-RICH PROTEIN, PUTATIVE-RELATED-RELATED"/>
    <property type="match status" value="1"/>
</dbReference>
<dbReference type="EMBL" id="MU004246">
    <property type="protein sequence ID" value="KAF2663226.1"/>
    <property type="molecule type" value="Genomic_DNA"/>
</dbReference>
<organism evidence="2 3">
    <name type="scientific">Microthyrium microscopicum</name>
    <dbReference type="NCBI Taxonomy" id="703497"/>
    <lineage>
        <taxon>Eukaryota</taxon>
        <taxon>Fungi</taxon>
        <taxon>Dikarya</taxon>
        <taxon>Ascomycota</taxon>
        <taxon>Pezizomycotina</taxon>
        <taxon>Dothideomycetes</taxon>
        <taxon>Dothideomycetes incertae sedis</taxon>
        <taxon>Microthyriales</taxon>
        <taxon>Microthyriaceae</taxon>
        <taxon>Microthyrium</taxon>
    </lineage>
</organism>
<feature type="signal peptide" evidence="1">
    <location>
        <begin position="1"/>
        <end position="18"/>
    </location>
</feature>
<reference evidence="2" key="1">
    <citation type="journal article" date="2020" name="Stud. Mycol.">
        <title>101 Dothideomycetes genomes: a test case for predicting lifestyles and emergence of pathogens.</title>
        <authorList>
            <person name="Haridas S."/>
            <person name="Albert R."/>
            <person name="Binder M."/>
            <person name="Bloem J."/>
            <person name="Labutti K."/>
            <person name="Salamov A."/>
            <person name="Andreopoulos B."/>
            <person name="Baker S."/>
            <person name="Barry K."/>
            <person name="Bills G."/>
            <person name="Bluhm B."/>
            <person name="Cannon C."/>
            <person name="Castanera R."/>
            <person name="Culley D."/>
            <person name="Daum C."/>
            <person name="Ezra D."/>
            <person name="Gonzalez J."/>
            <person name="Henrissat B."/>
            <person name="Kuo A."/>
            <person name="Liang C."/>
            <person name="Lipzen A."/>
            <person name="Lutzoni F."/>
            <person name="Magnuson J."/>
            <person name="Mondo S."/>
            <person name="Nolan M."/>
            <person name="Ohm R."/>
            <person name="Pangilinan J."/>
            <person name="Park H.-J."/>
            <person name="Ramirez L."/>
            <person name="Alfaro M."/>
            <person name="Sun H."/>
            <person name="Tritt A."/>
            <person name="Yoshinaga Y."/>
            <person name="Zwiers L.-H."/>
            <person name="Turgeon B."/>
            <person name="Goodwin S."/>
            <person name="Spatafora J."/>
            <person name="Crous P."/>
            <person name="Grigoriev I."/>
        </authorList>
    </citation>
    <scope>NUCLEOTIDE SEQUENCE</scope>
    <source>
        <strain evidence="2">CBS 115976</strain>
    </source>
</reference>
<dbReference type="AlphaFoldDB" id="A0A6A6TUV1"/>
<sequence length="179" mass="18490">MHFTKSIIAASVVSGVYAATHQIQVGTGGQRVFTPATVDAAVGDTVQFIWVAGNHTVTSGGGSSSAACQPTAQFNSGFLIGNAGQTTNQPTFSMTVKTTAPITFYCAQNQNDHCQASMVGAINPSADNNNANSLVQLQRQASQTKVGSSGVAKKVTGGTVGKGNVIKQKREVVPSRLFK</sequence>
<feature type="chain" id="PRO_5025553663" description="Cupredoxin" evidence="1">
    <location>
        <begin position="19"/>
        <end position="179"/>
    </location>
</feature>
<keyword evidence="3" id="KW-1185">Reference proteome</keyword>
<keyword evidence="1" id="KW-0732">Signal</keyword>
<dbReference type="InterPro" id="IPR052953">
    <property type="entry name" value="Ser-rich/MCO-related"/>
</dbReference>
<dbReference type="OrthoDB" id="2331100at2759"/>
<dbReference type="PANTHER" id="PTHR34883:SF15">
    <property type="entry name" value="EXTRACELLULAR SERINE-RICH PROTEIN"/>
    <property type="match status" value="1"/>
</dbReference>
<evidence type="ECO:0000313" key="3">
    <source>
        <dbReference type="Proteomes" id="UP000799302"/>
    </source>
</evidence>
<dbReference type="Proteomes" id="UP000799302">
    <property type="component" value="Unassembled WGS sequence"/>
</dbReference>
<evidence type="ECO:0000256" key="1">
    <source>
        <dbReference type="SAM" id="SignalP"/>
    </source>
</evidence>
<accession>A0A6A6TUV1</accession>
<dbReference type="Gene3D" id="2.60.40.420">
    <property type="entry name" value="Cupredoxins - blue copper proteins"/>
    <property type="match status" value="1"/>
</dbReference>
<dbReference type="SUPFAM" id="SSF49503">
    <property type="entry name" value="Cupredoxins"/>
    <property type="match status" value="1"/>
</dbReference>
<evidence type="ECO:0000313" key="2">
    <source>
        <dbReference type="EMBL" id="KAF2663226.1"/>
    </source>
</evidence>
<gene>
    <name evidence="2" type="ORF">BT63DRAFT_419056</name>
</gene>
<name>A0A6A6TUV1_9PEZI</name>
<protein>
    <recommendedName>
        <fullName evidence="4">Cupredoxin</fullName>
    </recommendedName>
</protein>
<proteinExistence type="predicted"/>
<dbReference type="InterPro" id="IPR008972">
    <property type="entry name" value="Cupredoxin"/>
</dbReference>